<accession>A0ACB7VAN7</accession>
<evidence type="ECO:0000313" key="1">
    <source>
        <dbReference type="EMBL" id="KAH7670819.1"/>
    </source>
</evidence>
<evidence type="ECO:0000313" key="2">
    <source>
        <dbReference type="Proteomes" id="UP000827976"/>
    </source>
</evidence>
<proteinExistence type="predicted"/>
<dbReference type="EC" id="2.7.7.7" evidence="1"/>
<name>A0ACB7VAN7_DIOAL</name>
<keyword evidence="1" id="KW-0548">Nucleotidyltransferase</keyword>
<keyword evidence="1" id="KW-0808">Transferase</keyword>
<sequence length="1165" mass="129617">MVETYVGPSELHLKKELGALCKARFLRDPETCSSWRSRLSSRSLTAAYNLKRGNAPGTKLTRTDSSQKKVYLYNWRHHSSKSSDRGLKLNDNSRQDSVDESLDDSSSILSKVDSKSDTYLEVYANAHGVRDKQPEKTATRAGRKSQRSGSSRKQIVRNSAVTKFLDGSSTSLGILNQVEGSDDSDHGHGNSEDLRQPAHEYAQGTGYPALSASPLLSLSARRNRSCSKFFGNTGREESSHSYTPISTSSYNRYGVRNASTAGSWDGTTSFDEDELDQMDLPGQQGCGIPCYWPKRSKDTGCGGWYSPSLSDTLRRKGNSILCRGQKLYNKRRLSASQKQKYLLKTSQGLSHLTSSCGGGSSSSEAATDELSSNFGELDLEAMSRLDGRRWSTCKSQDGWELALPGATNMEILHRRSLNQKHRPMSFDEIMGQNIVVQSISNAVIRGRIAPAYLFYGPRGTGKTATAMVFSAALNCLSTEHKKPCGFCKECRNFSGGNGSSMIEVDATDNESMNRFTYLLKNMSVARKSSRHKVYVIEECHMLSSKLWSAFTKFLEEPLPRVVFIFVTIDPDKLPRAILSRCQKYLFPKIKDADIVCRLRKISDEEKLDVELDALNVIALNSDGSLRDAETMLDQLSLLGKRITSSLVNDLLGIVSEERLLDLLEIAMSSDTAETVKRSRELMDSGVDPMALMNQLAALIMDIIAGTYQLANSECGGTVLGGRSLTEGELERLQQALKILSDAEKQLKVSSERSTWFTAALLQLGSGHDAQQTPAISHELSTVLMRITGRSPTPHGHRRSESFPSQLLPSKDQSTDHEMSKDLAEIWKRCIERCHSKKLRELLYDHGKLVSITESEGILVAFIGFTDDNIKSQVERLSSSIKTSLDMVLRHSVEIRIGLMSEYYTKGKSVVMLPARDQAENVKLLLKKKMNQSDELDEYSEKDRKHGASEFSRKSPDYLRSIIQRTLQKHEHSAVMNGCINKSDAIHRRNENGQVHRTLMGTTDEQRLESAWLQAEEKCTPGSLSHLKREKNQIHPQNGASLTLSSVMPRSSSCREEDLNQQIEALKACNARLTYNEETSRRVDHSAISPSLLHNNNLAANSEKENTEYDSAPGCDGLFCWNIPKSNRGKLKQGTRLRSRRSTHISLFGECGKSKTLESAATDKTS</sequence>
<dbReference type="EMBL" id="CM037020">
    <property type="protein sequence ID" value="KAH7670819.1"/>
    <property type="molecule type" value="Genomic_DNA"/>
</dbReference>
<gene>
    <name evidence="1" type="ORF">IHE45_10G053400</name>
</gene>
<protein>
    <submittedName>
        <fullName evidence="1">DNA polymerase III subunit gamma/ tau protein</fullName>
        <ecNumber evidence="1">2.7.7.7</ecNumber>
    </submittedName>
</protein>
<organism evidence="1 2">
    <name type="scientific">Dioscorea alata</name>
    <name type="common">Purple yam</name>
    <dbReference type="NCBI Taxonomy" id="55571"/>
    <lineage>
        <taxon>Eukaryota</taxon>
        <taxon>Viridiplantae</taxon>
        <taxon>Streptophyta</taxon>
        <taxon>Embryophyta</taxon>
        <taxon>Tracheophyta</taxon>
        <taxon>Spermatophyta</taxon>
        <taxon>Magnoliopsida</taxon>
        <taxon>Liliopsida</taxon>
        <taxon>Dioscoreales</taxon>
        <taxon>Dioscoreaceae</taxon>
        <taxon>Dioscorea</taxon>
    </lineage>
</organism>
<comment type="caution">
    <text evidence="1">The sequence shown here is derived from an EMBL/GenBank/DDBJ whole genome shotgun (WGS) entry which is preliminary data.</text>
</comment>
<dbReference type="Proteomes" id="UP000827976">
    <property type="component" value="Chromosome 10"/>
</dbReference>
<keyword evidence="2" id="KW-1185">Reference proteome</keyword>
<reference evidence="2" key="1">
    <citation type="journal article" date="2022" name="Nat. Commun.">
        <title>Chromosome evolution and the genetic basis of agronomically important traits in greater yam.</title>
        <authorList>
            <person name="Bredeson J.V."/>
            <person name="Lyons J.B."/>
            <person name="Oniyinde I.O."/>
            <person name="Okereke N.R."/>
            <person name="Kolade O."/>
            <person name="Nnabue I."/>
            <person name="Nwadili C.O."/>
            <person name="Hribova E."/>
            <person name="Parker M."/>
            <person name="Nwogha J."/>
            <person name="Shu S."/>
            <person name="Carlson J."/>
            <person name="Kariba R."/>
            <person name="Muthemba S."/>
            <person name="Knop K."/>
            <person name="Barton G.J."/>
            <person name="Sherwood A.V."/>
            <person name="Lopez-Montes A."/>
            <person name="Asiedu R."/>
            <person name="Jamnadass R."/>
            <person name="Muchugi A."/>
            <person name="Goodstein D."/>
            <person name="Egesi C.N."/>
            <person name="Featherston J."/>
            <person name="Asfaw A."/>
            <person name="Simpson G.G."/>
            <person name="Dolezel J."/>
            <person name="Hendre P.S."/>
            <person name="Van Deynze A."/>
            <person name="Kumar P.L."/>
            <person name="Obidiegwu J.E."/>
            <person name="Bhattacharjee R."/>
            <person name="Rokhsar D.S."/>
        </authorList>
    </citation>
    <scope>NUCLEOTIDE SEQUENCE [LARGE SCALE GENOMIC DNA]</scope>
    <source>
        <strain evidence="2">cv. TDa95/00328</strain>
    </source>
</reference>